<evidence type="ECO:0000259" key="9">
    <source>
        <dbReference type="PROSITE" id="PS51837"/>
    </source>
</evidence>
<dbReference type="InterPro" id="IPR006629">
    <property type="entry name" value="LITAF"/>
</dbReference>
<organism evidence="10">
    <name type="scientific">Drosophila simulans</name>
    <name type="common">Fruit fly</name>
    <dbReference type="NCBI Taxonomy" id="7240"/>
    <lineage>
        <taxon>Eukaryota</taxon>
        <taxon>Metazoa</taxon>
        <taxon>Ecdysozoa</taxon>
        <taxon>Arthropoda</taxon>
        <taxon>Hexapoda</taxon>
        <taxon>Insecta</taxon>
        <taxon>Pterygota</taxon>
        <taxon>Neoptera</taxon>
        <taxon>Endopterygota</taxon>
        <taxon>Diptera</taxon>
        <taxon>Brachycera</taxon>
        <taxon>Muscomorpha</taxon>
        <taxon>Ephydroidea</taxon>
        <taxon>Drosophilidae</taxon>
        <taxon>Drosophila</taxon>
        <taxon>Sophophora</taxon>
    </lineage>
</organism>
<accession>A0A0J9RK55</accession>
<dbReference type="EMBL" id="CM002911">
    <property type="protein sequence ID" value="KMY95839.1"/>
    <property type="molecule type" value="Genomic_DNA"/>
</dbReference>
<feature type="region of interest" description="Disordered" evidence="8">
    <location>
        <begin position="1"/>
        <end position="22"/>
    </location>
</feature>
<dbReference type="OrthoDB" id="5599753at2759"/>
<evidence type="ECO:0000256" key="2">
    <source>
        <dbReference type="ARBA" id="ARBA00004481"/>
    </source>
</evidence>
<keyword evidence="7" id="KW-0472">Membrane</keyword>
<dbReference type="GO" id="GO:0008270">
    <property type="term" value="F:zinc ion binding"/>
    <property type="evidence" value="ECO:0007669"/>
    <property type="project" value="TreeGrafter"/>
</dbReference>
<dbReference type="GO" id="GO:0005765">
    <property type="term" value="C:lysosomal membrane"/>
    <property type="evidence" value="ECO:0007669"/>
    <property type="project" value="UniProtKB-SubCell"/>
</dbReference>
<reference evidence="10" key="3">
    <citation type="submission" date="2015-04" db="EMBL/GenBank/DDBJ databases">
        <authorList>
            <consortium name="FlyBase"/>
        </authorList>
    </citation>
    <scope>NUCLEOTIDE SEQUENCE</scope>
    <source>
        <strain evidence="10">W501</strain>
    </source>
</reference>
<evidence type="ECO:0000256" key="7">
    <source>
        <dbReference type="ARBA" id="ARBA00023136"/>
    </source>
</evidence>
<reference evidence="10" key="1">
    <citation type="journal article" date="2013" name="Genome Res.">
        <title>A second-generation assembly of the Drosophila simulans genome provides new insights into patterns of lineage-specific divergence.</title>
        <authorList>
            <person name="Hu T.T."/>
            <person name="Eisen M.B."/>
            <person name="Thornton K.R."/>
            <person name="Andolfatto P."/>
        </authorList>
    </citation>
    <scope>NUCLEOTIDE SEQUENCE [LARGE SCALE GENOMIC DNA]</scope>
    <source>
        <strain evidence="10">W501</strain>
    </source>
</reference>
<proteinExistence type="inferred from homology"/>
<dbReference type="PANTHER" id="PTHR23292">
    <property type="entry name" value="LIPOPOLYSACCHARIDE-INDUCED TUMOR NECROSIS FACTOR-ALPHA FACTOR"/>
    <property type="match status" value="1"/>
</dbReference>
<evidence type="ECO:0000313" key="10">
    <source>
        <dbReference type="EMBL" id="KMY95839.1"/>
    </source>
</evidence>
<dbReference type="PANTHER" id="PTHR23292:SF14">
    <property type="entry name" value="FI16615P1-RELATED"/>
    <property type="match status" value="1"/>
</dbReference>
<evidence type="ECO:0000256" key="1">
    <source>
        <dbReference type="ARBA" id="ARBA00004414"/>
    </source>
</evidence>
<comment type="similarity">
    <text evidence="4">Belongs to the CDIP1/LITAF family.</text>
</comment>
<evidence type="ECO:0000256" key="4">
    <source>
        <dbReference type="ARBA" id="ARBA00005975"/>
    </source>
</evidence>
<dbReference type="GO" id="GO:0031902">
    <property type="term" value="C:late endosome membrane"/>
    <property type="evidence" value="ECO:0007669"/>
    <property type="project" value="UniProtKB-SubCell"/>
</dbReference>
<dbReference type="SMART" id="SM00714">
    <property type="entry name" value="LITAF"/>
    <property type="match status" value="1"/>
</dbReference>
<dbReference type="AlphaFoldDB" id="A0A0J9RK55"/>
<dbReference type="KEGG" id="dsi:Dsimw501_GD11687"/>
<dbReference type="Pfam" id="PF10601">
    <property type="entry name" value="zf-LITAF-like"/>
    <property type="match status" value="1"/>
</dbReference>
<reference evidence="10" key="2">
    <citation type="submission" date="2014-06" db="EMBL/GenBank/DDBJ databases">
        <authorList>
            <person name="Hu T."/>
            <person name="Eisen M.B."/>
            <person name="Thornton K.R."/>
            <person name="Andolfatto P."/>
        </authorList>
    </citation>
    <scope>NUCLEOTIDE SEQUENCE</scope>
    <source>
        <strain evidence="10">W501</strain>
    </source>
</reference>
<dbReference type="Proteomes" id="UP000035880">
    <property type="component" value="Chromosome 2R"/>
</dbReference>
<dbReference type="InterPro" id="IPR037519">
    <property type="entry name" value="LITAF_fam"/>
</dbReference>
<evidence type="ECO:0000256" key="3">
    <source>
        <dbReference type="ARBA" id="ARBA00004630"/>
    </source>
</evidence>
<evidence type="ECO:0000256" key="5">
    <source>
        <dbReference type="ARBA" id="ARBA00022723"/>
    </source>
</evidence>
<evidence type="ECO:0000256" key="6">
    <source>
        <dbReference type="ARBA" id="ARBA00022833"/>
    </source>
</evidence>
<sequence>MTHEIPWPTGMTSRRQGGLRSPVVPSTGDKADHSLFCMAGVQLKSPLTSQLNAHAPAARDAFKFSSSASEMSTSVGPEPCNVVCPSCRQQVTTRVEPKATTKTHLIALIMCLTFLWPCACCLYCTECARNSDHHCPSCNAYIGTYER</sequence>
<dbReference type="PROSITE" id="PS50216">
    <property type="entry name" value="DHHC"/>
    <property type="match status" value="1"/>
</dbReference>
<feature type="domain" description="LITAF" evidence="9">
    <location>
        <begin position="64"/>
        <end position="147"/>
    </location>
</feature>
<dbReference type="Bgee" id="FBgn0183427">
    <property type="expression patterns" value="Expressed in adult organism and 3 other cell types or tissues"/>
</dbReference>
<keyword evidence="5" id="KW-0479">Metal-binding</keyword>
<evidence type="ECO:0000256" key="8">
    <source>
        <dbReference type="SAM" id="MobiDB-lite"/>
    </source>
</evidence>
<protein>
    <submittedName>
        <fullName evidence="10">Uncharacterized protein, isoform A</fullName>
    </submittedName>
</protein>
<comment type="subcellular location">
    <subcellularLocation>
        <location evidence="2">Endosome membrane</location>
        <topology evidence="2">Peripheral membrane protein</topology>
    </subcellularLocation>
    <subcellularLocation>
        <location evidence="1">Late endosome membrane</location>
    </subcellularLocation>
    <subcellularLocation>
        <location evidence="3">Lysosome membrane</location>
        <topology evidence="3">Peripheral membrane protein</topology>
        <orientation evidence="3">Cytoplasmic side</orientation>
    </subcellularLocation>
</comment>
<keyword evidence="6" id="KW-0862">Zinc</keyword>
<gene>
    <name evidence="10" type="primary">Dsim\GD11687</name>
    <name evidence="10" type="ORF">Dsimw501_GD11687</name>
</gene>
<dbReference type="PROSITE" id="PS51837">
    <property type="entry name" value="LITAF"/>
    <property type="match status" value="1"/>
</dbReference>
<name>A0A0J9RK55_DROSI</name>